<dbReference type="OrthoDB" id="6897692at2"/>
<dbReference type="KEGG" id="pagb:AWM79_06390"/>
<name>A0A0X1SYP6_PSEAA</name>
<dbReference type="RefSeq" id="WP_017133807.1">
    <property type="nucleotide sequence ID" value="NZ_CP014135.1"/>
</dbReference>
<evidence type="ECO:0000313" key="3">
    <source>
        <dbReference type="Proteomes" id="UP000063229"/>
    </source>
</evidence>
<keyword evidence="3" id="KW-1185">Reference proteome</keyword>
<dbReference type="Gene3D" id="1.10.287.1700">
    <property type="match status" value="1"/>
</dbReference>
<organism evidence="2 3">
    <name type="scientific">Pseudomonas agarici</name>
    <dbReference type="NCBI Taxonomy" id="46677"/>
    <lineage>
        <taxon>Bacteria</taxon>
        <taxon>Pseudomonadati</taxon>
        <taxon>Pseudomonadota</taxon>
        <taxon>Gammaproteobacteria</taxon>
        <taxon>Pseudomonadales</taxon>
        <taxon>Pseudomonadaceae</taxon>
        <taxon>Pseudomonas</taxon>
    </lineage>
</organism>
<dbReference type="EMBL" id="CP014135">
    <property type="protein sequence ID" value="AMB84957.1"/>
    <property type="molecule type" value="Genomic_DNA"/>
</dbReference>
<protein>
    <recommendedName>
        <fullName evidence="4">Type III secretion protein</fullName>
    </recommendedName>
</protein>
<feature type="compositionally biased region" description="Basic and acidic residues" evidence="1">
    <location>
        <begin position="30"/>
        <end position="47"/>
    </location>
</feature>
<feature type="region of interest" description="Disordered" evidence="1">
    <location>
        <begin position="26"/>
        <end position="47"/>
    </location>
</feature>
<gene>
    <name evidence="2" type="ORF">AWM79_06390</name>
</gene>
<accession>A0A0X1SYP6</accession>
<feature type="compositionally biased region" description="Basic and acidic residues" evidence="1">
    <location>
        <begin position="134"/>
        <end position="147"/>
    </location>
</feature>
<reference evidence="2 3" key="1">
    <citation type="submission" date="2016-01" db="EMBL/GenBank/DDBJ databases">
        <authorList>
            <person name="McClelland M."/>
            <person name="Jain A."/>
            <person name="Saraogi P."/>
            <person name="Mendelson R."/>
            <person name="Westerman R."/>
            <person name="SanMiguel P."/>
            <person name="Csonka L."/>
        </authorList>
    </citation>
    <scope>NUCLEOTIDE SEQUENCE [LARGE SCALE GENOMIC DNA]</scope>
    <source>
        <strain evidence="2 3">NCPPB 2472</strain>
    </source>
</reference>
<evidence type="ECO:0000256" key="1">
    <source>
        <dbReference type="SAM" id="MobiDB-lite"/>
    </source>
</evidence>
<proteinExistence type="predicted"/>
<dbReference type="Pfam" id="PF07321">
    <property type="entry name" value="YscO"/>
    <property type="match status" value="1"/>
</dbReference>
<dbReference type="InterPro" id="IPR009929">
    <property type="entry name" value="T3SS_YscO"/>
</dbReference>
<dbReference type="AlphaFoldDB" id="A0A0X1SYP6"/>
<sequence>MKTKTLQSLQSLRVLREQRATTALVAQQQRVRETGSERDQAKERLRQHRESIAHEAEAIYAALEGGLSVANWQAAQARLQDLAEGQDVLEEQVGEVSHKLQAEELLRDACQRERLMRQRQSEAWQTLVERRERMEQGMRETREESDLARSAVGSGS</sequence>
<dbReference type="InterPro" id="IPR053716">
    <property type="entry name" value="Flag_assembly_chemotaxis_eff"/>
</dbReference>
<feature type="region of interest" description="Disordered" evidence="1">
    <location>
        <begin position="134"/>
        <end position="156"/>
    </location>
</feature>
<evidence type="ECO:0000313" key="2">
    <source>
        <dbReference type="EMBL" id="AMB84957.1"/>
    </source>
</evidence>
<dbReference type="STRING" id="46677.AWM79_06390"/>
<dbReference type="Proteomes" id="UP000063229">
    <property type="component" value="Chromosome"/>
</dbReference>
<evidence type="ECO:0008006" key="4">
    <source>
        <dbReference type="Google" id="ProtNLM"/>
    </source>
</evidence>